<reference evidence="1 2" key="1">
    <citation type="journal article" date="2019" name="Emerg. Microbes Infect.">
        <title>Comprehensive subspecies identification of 175 nontuberculous mycobacteria species based on 7547 genomic profiles.</title>
        <authorList>
            <person name="Matsumoto Y."/>
            <person name="Kinjo T."/>
            <person name="Motooka D."/>
            <person name="Nabeya D."/>
            <person name="Jung N."/>
            <person name="Uechi K."/>
            <person name="Horii T."/>
            <person name="Iida T."/>
            <person name="Fujita J."/>
            <person name="Nakamura S."/>
        </authorList>
    </citation>
    <scope>NUCLEOTIDE SEQUENCE [LARGE SCALE GENOMIC DNA]</scope>
    <source>
        <strain evidence="1 2">JCM 18538</strain>
    </source>
</reference>
<proteinExistence type="predicted"/>
<dbReference type="Proteomes" id="UP000467428">
    <property type="component" value="Chromosome"/>
</dbReference>
<accession>A0A7I7S3R1</accession>
<name>A0A7I7S3R1_9MYCO</name>
<dbReference type="KEGG" id="marz:MARA_49050"/>
<gene>
    <name evidence="1" type="ORF">MARA_49050</name>
</gene>
<dbReference type="AlphaFoldDB" id="A0A7I7S3R1"/>
<evidence type="ECO:0000313" key="1">
    <source>
        <dbReference type="EMBL" id="BBY51437.1"/>
    </source>
</evidence>
<keyword evidence="2" id="KW-1185">Reference proteome</keyword>
<dbReference type="RefSeq" id="WP_163922055.1">
    <property type="nucleotide sequence ID" value="NZ_AP022593.1"/>
</dbReference>
<geneLocation type="plasmid" evidence="2">
    <name>pjcm18538 dna</name>
</geneLocation>
<dbReference type="EMBL" id="AP022593">
    <property type="protein sequence ID" value="BBY51437.1"/>
    <property type="molecule type" value="Genomic_DNA"/>
</dbReference>
<sequence length="123" mass="13549">MSEAGIWVAWGIPARGRERQALDLLRETASGYLDTLRDAGRIERFDVAILRPQSTELGGFILIQGSKDQVEALRTDHGFEVWLTRVQLVADRVGVVDAWVGNGLSEAIDLYEEAIAEMGAPPQ</sequence>
<evidence type="ECO:0000313" key="2">
    <source>
        <dbReference type="Proteomes" id="UP000467428"/>
    </source>
</evidence>
<protein>
    <submittedName>
        <fullName evidence="1">Uncharacterized protein</fullName>
    </submittedName>
</protein>
<organism evidence="1 2">
    <name type="scientific">Mycolicibacterium arabiense</name>
    <dbReference type="NCBI Taxonomy" id="1286181"/>
    <lineage>
        <taxon>Bacteria</taxon>
        <taxon>Bacillati</taxon>
        <taxon>Actinomycetota</taxon>
        <taxon>Actinomycetes</taxon>
        <taxon>Mycobacteriales</taxon>
        <taxon>Mycobacteriaceae</taxon>
        <taxon>Mycolicibacterium</taxon>
    </lineage>
</organism>